<dbReference type="STRING" id="77044.A0A1S8A7Q5"/>
<accession>A0A1S8A7Q5</accession>
<reference evidence="2" key="1">
    <citation type="submission" date="2016-03" db="EMBL/GenBank/DDBJ databases">
        <title>Draft genome sequence of Rosellinia necatrix.</title>
        <authorList>
            <person name="Kanematsu S."/>
        </authorList>
    </citation>
    <scope>NUCLEOTIDE SEQUENCE [LARGE SCALE GENOMIC DNA]</scope>
    <source>
        <strain evidence="2">W97</strain>
    </source>
</reference>
<keyword evidence="1" id="KW-1133">Transmembrane helix</keyword>
<sequence length="59" mass="6449">MDCTGEEKGAAMHPRGYRIAKRSLSFILDNWLVIGFGVAAVLGYFFPRTPTPPMIGCMG</sequence>
<dbReference type="AlphaFoldDB" id="A0A1S8A7Q5"/>
<keyword evidence="3" id="KW-1185">Reference proteome</keyword>
<organism evidence="2">
    <name type="scientific">Rosellinia necatrix</name>
    <name type="common">White root-rot fungus</name>
    <dbReference type="NCBI Taxonomy" id="77044"/>
    <lineage>
        <taxon>Eukaryota</taxon>
        <taxon>Fungi</taxon>
        <taxon>Dikarya</taxon>
        <taxon>Ascomycota</taxon>
        <taxon>Pezizomycotina</taxon>
        <taxon>Sordariomycetes</taxon>
        <taxon>Xylariomycetidae</taxon>
        <taxon>Xylariales</taxon>
        <taxon>Xylariaceae</taxon>
        <taxon>Rosellinia</taxon>
    </lineage>
</organism>
<keyword evidence="1" id="KW-0472">Membrane</keyword>
<evidence type="ECO:0000313" key="3">
    <source>
        <dbReference type="Proteomes" id="UP000054516"/>
    </source>
</evidence>
<feature type="transmembrane region" description="Helical" evidence="1">
    <location>
        <begin position="24"/>
        <end position="46"/>
    </location>
</feature>
<evidence type="ECO:0000313" key="2">
    <source>
        <dbReference type="EMBL" id="GAW26039.1"/>
    </source>
</evidence>
<evidence type="ECO:0000256" key="1">
    <source>
        <dbReference type="SAM" id="Phobius"/>
    </source>
</evidence>
<proteinExistence type="predicted"/>
<dbReference type="Proteomes" id="UP000054516">
    <property type="component" value="Unassembled WGS sequence"/>
</dbReference>
<name>A0A1S8A7Q5_ROSNE</name>
<keyword evidence="1" id="KW-0812">Transmembrane</keyword>
<protein>
    <submittedName>
        <fullName evidence="2">Uncharacterized protein</fullName>
    </submittedName>
</protein>
<gene>
    <name evidence="2" type="ORF">SAMD00023353_1901710</name>
</gene>
<dbReference type="EMBL" id="DF977464">
    <property type="protein sequence ID" value="GAW26039.1"/>
    <property type="molecule type" value="Genomic_DNA"/>
</dbReference>